<protein>
    <submittedName>
        <fullName evidence="1">Uncharacterized protein</fullName>
    </submittedName>
</protein>
<reference evidence="1 2" key="1">
    <citation type="journal article" date="2018" name="Mol. Biol. Evol.">
        <title>Broad Genomic Sampling Reveals a Smut Pathogenic Ancestry of the Fungal Clade Ustilaginomycotina.</title>
        <authorList>
            <person name="Kijpornyongpan T."/>
            <person name="Mondo S.J."/>
            <person name="Barry K."/>
            <person name="Sandor L."/>
            <person name="Lee J."/>
            <person name="Lipzen A."/>
            <person name="Pangilinan J."/>
            <person name="LaButti K."/>
            <person name="Hainaut M."/>
            <person name="Henrissat B."/>
            <person name="Grigoriev I.V."/>
            <person name="Spatafora J.W."/>
            <person name="Aime M.C."/>
        </authorList>
    </citation>
    <scope>NUCLEOTIDE SEQUENCE [LARGE SCALE GENOMIC DNA]</scope>
    <source>
        <strain evidence="1 2">SA 807</strain>
    </source>
</reference>
<organism evidence="1 2">
    <name type="scientific">Violaceomyces palustris</name>
    <dbReference type="NCBI Taxonomy" id="1673888"/>
    <lineage>
        <taxon>Eukaryota</taxon>
        <taxon>Fungi</taxon>
        <taxon>Dikarya</taxon>
        <taxon>Basidiomycota</taxon>
        <taxon>Ustilaginomycotina</taxon>
        <taxon>Ustilaginomycetes</taxon>
        <taxon>Violaceomycetales</taxon>
        <taxon>Violaceomycetaceae</taxon>
        <taxon>Violaceomyces</taxon>
    </lineage>
</organism>
<dbReference type="Proteomes" id="UP000245626">
    <property type="component" value="Unassembled WGS sequence"/>
</dbReference>
<gene>
    <name evidence="1" type="ORF">IE53DRAFT_369537</name>
</gene>
<proteinExistence type="predicted"/>
<sequence>MVDQALDQAASIHPTPAASPPPAKLQFDLDTSIIFDPILELCPSIDILRQIARLGHDKISEQRKRAKLSKALLRASSNGDTDILGWLLDPKAEARSHLVDHDAPPLPSGLKPIAFNTIRDDDDSGPVVLASCAGHVDAVRMLVLNGADVDERDSCGWTPLMWATNSSNLPLVSFLLSHGADVEARSLKGTSCEDFILSAAPDAATSGAFNSANLAAGPSRPYHGLRSPYASDRELIADMIYEHQQTVLREQANRHRREVSSNSAPGLAPAFKLGSSPLKGPSMVRPQDESEIHHESALGPLSSAFASPVKGHSRSESQSFFSTHSRQSSSMTASRRLVGRSERTHLAEQELKSRELAEGRRRALLDIAVMLEVEYATLIGEPPASPSPLSPTMHSNRLSRKGKSTAAQKAVHSGLASGCGAAEVGGDILSVEFDWEQVRSDQMLVFGLSDLAPLLEMMISDAKPYRAPWTSRAAPANVIFLCARYACSLEDEELLEELILGAIDRIEGSIYAHPTDMTSLAFWLYNCSLLHFYTQKDALLSQSETVGEYRALLADLLNEIYVFVIRDAERRIDKVLDTAILDHDAIPGMEEVRFEGEWSFMRTLAGSVKNATAGAAAGGSGRRPMSQIFGRKDATDGIASPSLGFGSPPLASSGSSSPFRVPGDVSPQKRGPEPLAAMREASYNATAQDLLARPSPRTITTLLTSTLHVLQLYEINPAIIIQALSQVFYWVGCELFNRVLTRKRYLCRSRAMQIRLSVSALEDWARSNALPLSIVHAHLSPLSQLVSWIQCQSSLREFDGLIATMQGLRALNPLQMRKAVRDYRYEVGESRMSEECVQYLDQLIKDWQRRQKELLENREEQERTIQERKKLHAAKSGIGSSHHRSGTATQDGCTPDSRSPSPSSDGNGEALIVNEPDEISGRDIDASFATSKTAEANEPLSLAEATALSAQRAIDNLFLPGKGMSDYVPPWTAAGAPLGLSGEISAATGVSSSSSADNPQIGELLNSRDMLPFALPTKADALIVSPGDSFGFGRGHFTGTGAPSLKSVRADSPGPFGPGATSSFDVGSRPESPSVSNGVPDDRTSSAGGGPDADFDDQGSVSEASARTGASNTSRSSLFPTGKGFAAGASWSPVPVLPDGLLDKIDELMRNVSRAPLEHRISALAIASPVVEGSASFNFGGGSMPRNTSDGSIIDYARGDPHDARRLMVPPQPSQQQPRKGGLRPLQLRPPSPPTYGRPNRTPAKSRKQTREQLYGYASNDDSEGEGEGIDEAGAQRDPGSFRDAHHRNDGMGNSNRPRPSSSTYRDPYEYEAGEDPSEITRYGGQESRWSNDHEPTSGTAQAAEAVDERQDKVRNGGNPRRQSGLSFAPTRLALPASSDRMARRFASFEEEEG</sequence>
<keyword evidence="2" id="KW-1185">Reference proteome</keyword>
<evidence type="ECO:0000313" key="2">
    <source>
        <dbReference type="Proteomes" id="UP000245626"/>
    </source>
</evidence>
<name>A0ACD0NV55_9BASI</name>
<dbReference type="EMBL" id="KZ820015">
    <property type="protein sequence ID" value="PWN49709.1"/>
    <property type="molecule type" value="Genomic_DNA"/>
</dbReference>
<evidence type="ECO:0000313" key="1">
    <source>
        <dbReference type="EMBL" id="PWN49709.1"/>
    </source>
</evidence>
<accession>A0ACD0NV55</accession>